<dbReference type="SUPFAM" id="SSF54171">
    <property type="entry name" value="DNA-binding domain"/>
    <property type="match status" value="1"/>
</dbReference>
<dbReference type="Pfam" id="PF00847">
    <property type="entry name" value="AP2"/>
    <property type="match status" value="1"/>
</dbReference>
<dbReference type="InterPro" id="IPR013083">
    <property type="entry name" value="Znf_RING/FYVE/PHD"/>
</dbReference>
<dbReference type="KEGG" id="ehx:EMIHUDRAFT_223301"/>
<sequence>MAPTHTSLRTTAAENIVLIPAINKNSTTGYKGVTYDRSRKKFVAQVWDGGKHVHLGYFATAEGAAIAYALSEYGRADAAKLLQPRAAPTAAGAEEEALECVICLDDLSAHAEARLQPRDPNGWGATRCCKSLFHYRCLHTWLSDDSEVETSRGMEPINTACPGCRGFVSKSASRMLC</sequence>
<protein>
    <recommendedName>
        <fullName evidence="11">RING-type domain-containing protein</fullName>
    </recommendedName>
</protein>
<dbReference type="GeneID" id="17285046"/>
<dbReference type="RefSeq" id="XP_005792206.1">
    <property type="nucleotide sequence ID" value="XM_005792149.1"/>
</dbReference>
<evidence type="ECO:0000313" key="9">
    <source>
        <dbReference type="EnsemblProtists" id="EOD39777"/>
    </source>
</evidence>
<reference evidence="10" key="1">
    <citation type="journal article" date="2013" name="Nature">
        <title>Pan genome of the phytoplankton Emiliania underpins its global distribution.</title>
        <authorList>
            <person name="Read B.A."/>
            <person name="Kegel J."/>
            <person name="Klute M.J."/>
            <person name="Kuo A."/>
            <person name="Lefebvre S.C."/>
            <person name="Maumus F."/>
            <person name="Mayer C."/>
            <person name="Miller J."/>
            <person name="Monier A."/>
            <person name="Salamov A."/>
            <person name="Young J."/>
            <person name="Aguilar M."/>
            <person name="Claverie J.M."/>
            <person name="Frickenhaus S."/>
            <person name="Gonzalez K."/>
            <person name="Herman E.K."/>
            <person name="Lin Y.C."/>
            <person name="Napier J."/>
            <person name="Ogata H."/>
            <person name="Sarno A.F."/>
            <person name="Shmutz J."/>
            <person name="Schroeder D."/>
            <person name="de Vargas C."/>
            <person name="Verret F."/>
            <person name="von Dassow P."/>
            <person name="Valentin K."/>
            <person name="Van de Peer Y."/>
            <person name="Wheeler G."/>
            <person name="Dacks J.B."/>
            <person name="Delwiche C.F."/>
            <person name="Dyhrman S.T."/>
            <person name="Glockner G."/>
            <person name="John U."/>
            <person name="Richards T."/>
            <person name="Worden A.Z."/>
            <person name="Zhang X."/>
            <person name="Grigoriev I.V."/>
            <person name="Allen A.E."/>
            <person name="Bidle K."/>
            <person name="Borodovsky M."/>
            <person name="Bowler C."/>
            <person name="Brownlee C."/>
            <person name="Cock J.M."/>
            <person name="Elias M."/>
            <person name="Gladyshev V.N."/>
            <person name="Groth M."/>
            <person name="Guda C."/>
            <person name="Hadaegh A."/>
            <person name="Iglesias-Rodriguez M.D."/>
            <person name="Jenkins J."/>
            <person name="Jones B.M."/>
            <person name="Lawson T."/>
            <person name="Leese F."/>
            <person name="Lindquist E."/>
            <person name="Lobanov A."/>
            <person name="Lomsadze A."/>
            <person name="Malik S.B."/>
            <person name="Marsh M.E."/>
            <person name="Mackinder L."/>
            <person name="Mock T."/>
            <person name="Mueller-Roeber B."/>
            <person name="Pagarete A."/>
            <person name="Parker M."/>
            <person name="Probert I."/>
            <person name="Quesneville H."/>
            <person name="Raines C."/>
            <person name="Rensing S.A."/>
            <person name="Riano-Pachon D.M."/>
            <person name="Richier S."/>
            <person name="Rokitta S."/>
            <person name="Shiraiwa Y."/>
            <person name="Soanes D.M."/>
            <person name="van der Giezen M."/>
            <person name="Wahlund T.M."/>
            <person name="Williams B."/>
            <person name="Wilson W."/>
            <person name="Wolfe G."/>
            <person name="Wurch L.L."/>
        </authorList>
    </citation>
    <scope>NUCLEOTIDE SEQUENCE</scope>
</reference>
<dbReference type="PROSITE" id="PS50089">
    <property type="entry name" value="ZF_RING_2"/>
    <property type="match status" value="1"/>
</dbReference>
<dbReference type="InterPro" id="IPR001841">
    <property type="entry name" value="Znf_RING"/>
</dbReference>
<dbReference type="GO" id="GO:0003677">
    <property type="term" value="F:DNA binding"/>
    <property type="evidence" value="ECO:0007669"/>
    <property type="project" value="UniProtKB-KW"/>
</dbReference>
<dbReference type="PaxDb" id="2903-EOD39777"/>
<dbReference type="GO" id="GO:0003700">
    <property type="term" value="F:DNA-binding transcription factor activity"/>
    <property type="evidence" value="ECO:0007669"/>
    <property type="project" value="InterPro"/>
</dbReference>
<name>A0A0D3KVJ2_EMIH1</name>
<proteinExistence type="predicted"/>
<dbReference type="HOGENOM" id="CLU_1520574_0_0_1"/>
<comment type="subcellular location">
    <subcellularLocation>
        <location evidence="1">Nucleus</location>
    </subcellularLocation>
</comment>
<keyword evidence="2" id="KW-0805">Transcription regulation</keyword>
<dbReference type="Gene3D" id="3.30.40.10">
    <property type="entry name" value="Zinc/RING finger domain, C3HC4 (zinc finger)"/>
    <property type="match status" value="1"/>
</dbReference>
<dbReference type="Proteomes" id="UP000013827">
    <property type="component" value="Unassembled WGS sequence"/>
</dbReference>
<keyword evidence="4" id="KW-0804">Transcription</keyword>
<keyword evidence="5" id="KW-0539">Nucleus</keyword>
<dbReference type="SUPFAM" id="SSF57850">
    <property type="entry name" value="RING/U-box"/>
    <property type="match status" value="1"/>
</dbReference>
<evidence type="ECO:0000256" key="2">
    <source>
        <dbReference type="ARBA" id="ARBA00023015"/>
    </source>
</evidence>
<dbReference type="InterPro" id="IPR036955">
    <property type="entry name" value="AP2/ERF_dom_sf"/>
</dbReference>
<keyword evidence="6" id="KW-0863">Zinc-finger</keyword>
<reference evidence="9" key="2">
    <citation type="submission" date="2024-10" db="UniProtKB">
        <authorList>
            <consortium name="EnsemblProtists"/>
        </authorList>
    </citation>
    <scope>IDENTIFICATION</scope>
</reference>
<dbReference type="GO" id="GO:0008270">
    <property type="term" value="F:zinc ion binding"/>
    <property type="evidence" value="ECO:0007669"/>
    <property type="project" value="UniProtKB-KW"/>
</dbReference>
<evidence type="ECO:0000259" key="8">
    <source>
        <dbReference type="PROSITE" id="PS51032"/>
    </source>
</evidence>
<feature type="domain" description="AP2/ERF" evidence="8">
    <location>
        <begin position="29"/>
        <end position="71"/>
    </location>
</feature>
<dbReference type="InterPro" id="IPR016177">
    <property type="entry name" value="DNA-bd_dom_sf"/>
</dbReference>
<dbReference type="Gene3D" id="3.30.730.10">
    <property type="entry name" value="AP2/ERF domain"/>
    <property type="match status" value="1"/>
</dbReference>
<evidence type="ECO:0000256" key="1">
    <source>
        <dbReference type="ARBA" id="ARBA00004123"/>
    </source>
</evidence>
<evidence type="ECO:0008006" key="11">
    <source>
        <dbReference type="Google" id="ProtNLM"/>
    </source>
</evidence>
<dbReference type="InterPro" id="IPR001471">
    <property type="entry name" value="AP2/ERF_dom"/>
</dbReference>
<evidence type="ECO:0000256" key="6">
    <source>
        <dbReference type="PROSITE-ProRule" id="PRU00175"/>
    </source>
</evidence>
<evidence type="ECO:0000256" key="4">
    <source>
        <dbReference type="ARBA" id="ARBA00023163"/>
    </source>
</evidence>
<evidence type="ECO:0000313" key="10">
    <source>
        <dbReference type="Proteomes" id="UP000013827"/>
    </source>
</evidence>
<organism evidence="9 10">
    <name type="scientific">Emiliania huxleyi (strain CCMP1516)</name>
    <dbReference type="NCBI Taxonomy" id="280463"/>
    <lineage>
        <taxon>Eukaryota</taxon>
        <taxon>Haptista</taxon>
        <taxon>Haptophyta</taxon>
        <taxon>Prymnesiophyceae</taxon>
        <taxon>Isochrysidales</taxon>
        <taxon>Noelaerhabdaceae</taxon>
        <taxon>Emiliania</taxon>
    </lineage>
</organism>
<keyword evidence="3" id="KW-0238">DNA-binding</keyword>
<accession>A0A0D3KVJ2</accession>
<keyword evidence="6" id="KW-0862">Zinc</keyword>
<evidence type="ECO:0000256" key="3">
    <source>
        <dbReference type="ARBA" id="ARBA00023125"/>
    </source>
</evidence>
<dbReference type="EnsemblProtists" id="EOD39777">
    <property type="protein sequence ID" value="EOD39777"/>
    <property type="gene ID" value="EMIHUDRAFT_223301"/>
</dbReference>
<dbReference type="GO" id="GO:0005634">
    <property type="term" value="C:nucleus"/>
    <property type="evidence" value="ECO:0007669"/>
    <property type="project" value="UniProtKB-SubCell"/>
</dbReference>
<keyword evidence="6" id="KW-0479">Metal-binding</keyword>
<evidence type="ECO:0000259" key="7">
    <source>
        <dbReference type="PROSITE" id="PS50089"/>
    </source>
</evidence>
<dbReference type="PROSITE" id="PS51032">
    <property type="entry name" value="AP2_ERF"/>
    <property type="match status" value="1"/>
</dbReference>
<keyword evidence="10" id="KW-1185">Reference proteome</keyword>
<dbReference type="AlphaFoldDB" id="A0A0D3KVJ2"/>
<feature type="domain" description="RING-type" evidence="7">
    <location>
        <begin position="100"/>
        <end position="165"/>
    </location>
</feature>
<evidence type="ECO:0000256" key="5">
    <source>
        <dbReference type="ARBA" id="ARBA00023242"/>
    </source>
</evidence>